<accession>A0A8S9HYG0</accession>
<proteinExistence type="predicted"/>
<organism evidence="1">
    <name type="scientific">Brassica cretica</name>
    <name type="common">Mustard</name>
    <dbReference type="NCBI Taxonomy" id="69181"/>
    <lineage>
        <taxon>Eukaryota</taxon>
        <taxon>Viridiplantae</taxon>
        <taxon>Streptophyta</taxon>
        <taxon>Embryophyta</taxon>
        <taxon>Tracheophyta</taxon>
        <taxon>Spermatophyta</taxon>
        <taxon>Magnoliopsida</taxon>
        <taxon>eudicotyledons</taxon>
        <taxon>Gunneridae</taxon>
        <taxon>Pentapetalae</taxon>
        <taxon>rosids</taxon>
        <taxon>malvids</taxon>
        <taxon>Brassicales</taxon>
        <taxon>Brassicaceae</taxon>
        <taxon>Brassiceae</taxon>
        <taxon>Brassica</taxon>
    </lineage>
</organism>
<dbReference type="Proteomes" id="UP000712281">
    <property type="component" value="Unassembled WGS sequence"/>
</dbReference>
<reference evidence="1" key="1">
    <citation type="submission" date="2019-12" db="EMBL/GenBank/DDBJ databases">
        <title>Genome sequencing and annotation of Brassica cretica.</title>
        <authorList>
            <person name="Studholme D.J."/>
            <person name="Sarris P.F."/>
        </authorList>
    </citation>
    <scope>NUCLEOTIDE SEQUENCE</scope>
    <source>
        <strain evidence="2">PFS-001/15</strain>
        <strain evidence="1">PFS-102/07</strain>
        <tissue evidence="1">Leaf</tissue>
    </source>
</reference>
<name>A0A8S9HYG0_BRACR</name>
<evidence type="ECO:0000313" key="2">
    <source>
        <dbReference type="EMBL" id="KAF2597492.1"/>
    </source>
</evidence>
<evidence type="ECO:0000313" key="1">
    <source>
        <dbReference type="EMBL" id="KAF2563345.1"/>
    </source>
</evidence>
<protein>
    <submittedName>
        <fullName evidence="1">Uncharacterized protein</fullName>
    </submittedName>
</protein>
<dbReference type="EMBL" id="QGKY02001250">
    <property type="protein sequence ID" value="KAF2563345.1"/>
    <property type="molecule type" value="Genomic_DNA"/>
</dbReference>
<dbReference type="AlphaFoldDB" id="A0A8S9HYG0"/>
<comment type="caution">
    <text evidence="1">The sequence shown here is derived from an EMBL/GenBank/DDBJ whole genome shotgun (WGS) entry which is preliminary data.</text>
</comment>
<gene>
    <name evidence="2" type="ORF">F2Q68_00012584</name>
    <name evidence="1" type="ORF">F2Q70_00019027</name>
</gene>
<dbReference type="EMBL" id="QGKW02000717">
    <property type="protein sequence ID" value="KAF2597492.1"/>
    <property type="molecule type" value="Genomic_DNA"/>
</dbReference>
<sequence>MKRLRLGQETGLTRTQKQTLSKTGALETVDDVCASLGSSSFLFAWWCFSGGCVLESVWRFFSSLRLNGCTRSRVVAYWISEAVGAVCFKVWVAFLSGSSRQPVPDPFTPVPLAALPAMKARKGRGVVDLVVPYLSSHLKPAMIKLHSIPIESGTYGDGGDGADRSFKIVGEAREGIWRYSAWACVSRAVGLNLFIRLPDNYFLSCH</sequence>